<protein>
    <submittedName>
        <fullName evidence="1">Uncharacterized protein</fullName>
    </submittedName>
</protein>
<proteinExistence type="predicted"/>
<sequence>MDLVCCYELRRFEVGNPAVEEDLGNGFSLPVMHRKSSNPTGESVDDCQEVLASVGGCKRGNNAAVYVGKHL</sequence>
<gene>
    <name evidence="1" type="ORF">TNIN_201711</name>
</gene>
<accession>A0A8X6M864</accession>
<evidence type="ECO:0000313" key="1">
    <source>
        <dbReference type="EMBL" id="GFS33714.1"/>
    </source>
</evidence>
<comment type="caution">
    <text evidence="1">The sequence shown here is derived from an EMBL/GenBank/DDBJ whole genome shotgun (WGS) entry which is preliminary data.</text>
</comment>
<evidence type="ECO:0000313" key="2">
    <source>
        <dbReference type="Proteomes" id="UP000886998"/>
    </source>
</evidence>
<name>A0A8X6M864_9ARAC</name>
<dbReference type="EMBL" id="BMAV01024528">
    <property type="protein sequence ID" value="GFS33714.1"/>
    <property type="molecule type" value="Genomic_DNA"/>
</dbReference>
<dbReference type="AlphaFoldDB" id="A0A8X6M864"/>
<reference evidence="1" key="1">
    <citation type="submission" date="2020-08" db="EMBL/GenBank/DDBJ databases">
        <title>Multicomponent nature underlies the extraordinary mechanical properties of spider dragline silk.</title>
        <authorList>
            <person name="Kono N."/>
            <person name="Nakamura H."/>
            <person name="Mori M."/>
            <person name="Yoshida Y."/>
            <person name="Ohtoshi R."/>
            <person name="Malay A.D."/>
            <person name="Moran D.A.P."/>
            <person name="Tomita M."/>
            <person name="Numata K."/>
            <person name="Arakawa K."/>
        </authorList>
    </citation>
    <scope>NUCLEOTIDE SEQUENCE</scope>
</reference>
<keyword evidence="2" id="KW-1185">Reference proteome</keyword>
<organism evidence="1 2">
    <name type="scientific">Trichonephila inaurata madagascariensis</name>
    <dbReference type="NCBI Taxonomy" id="2747483"/>
    <lineage>
        <taxon>Eukaryota</taxon>
        <taxon>Metazoa</taxon>
        <taxon>Ecdysozoa</taxon>
        <taxon>Arthropoda</taxon>
        <taxon>Chelicerata</taxon>
        <taxon>Arachnida</taxon>
        <taxon>Araneae</taxon>
        <taxon>Araneomorphae</taxon>
        <taxon>Entelegynae</taxon>
        <taxon>Araneoidea</taxon>
        <taxon>Nephilidae</taxon>
        <taxon>Trichonephila</taxon>
        <taxon>Trichonephila inaurata</taxon>
    </lineage>
</organism>
<dbReference type="Proteomes" id="UP000886998">
    <property type="component" value="Unassembled WGS sequence"/>
</dbReference>